<evidence type="ECO:0000313" key="3">
    <source>
        <dbReference type="EMBL" id="TMS32207.1"/>
    </source>
</evidence>
<dbReference type="EMBL" id="CM016762">
    <property type="protein sequence ID" value="TMS32207.1"/>
    <property type="molecule type" value="Genomic_DNA"/>
</dbReference>
<feature type="chain" id="PRO_5020440259" evidence="2">
    <location>
        <begin position="17"/>
        <end position="188"/>
    </location>
</feature>
<sequence>MMKCLVLAALVSVALAQYGQPQGYPQVFPPQQPQYPPFPAVPRDNIMCDSDATIQVSFKQERSGNAYTNQGTVDRFNTVKCASAAWFSEASCTTCCKLATNNKEIRDKVTGMVVEIGGEDPSEPVPGYGRKKRAPTDPKPAPGETYSIPEAHNTSPVHPEQATRQCLCCRPSIGHHHHHNPQVFPQPY</sequence>
<evidence type="ECO:0000256" key="2">
    <source>
        <dbReference type="SAM" id="SignalP"/>
    </source>
</evidence>
<keyword evidence="4" id="KW-1185">Reference proteome</keyword>
<proteinExistence type="predicted"/>
<comment type="caution">
    <text evidence="3">The sequence shown here is derived from an EMBL/GenBank/DDBJ whole genome shotgun (WGS) entry which is preliminary data.</text>
</comment>
<accession>A0A4U8UJ66</accession>
<evidence type="ECO:0000313" key="4">
    <source>
        <dbReference type="Proteomes" id="UP000298663"/>
    </source>
</evidence>
<gene>
    <name evidence="3" type="ORF">L596_000081</name>
</gene>
<keyword evidence="2" id="KW-0732">Signal</keyword>
<organism evidence="3 4">
    <name type="scientific">Steinernema carpocapsae</name>
    <name type="common">Entomopathogenic nematode</name>
    <dbReference type="NCBI Taxonomy" id="34508"/>
    <lineage>
        <taxon>Eukaryota</taxon>
        <taxon>Metazoa</taxon>
        <taxon>Ecdysozoa</taxon>
        <taxon>Nematoda</taxon>
        <taxon>Chromadorea</taxon>
        <taxon>Rhabditida</taxon>
        <taxon>Tylenchina</taxon>
        <taxon>Panagrolaimomorpha</taxon>
        <taxon>Strongyloidoidea</taxon>
        <taxon>Steinernematidae</taxon>
        <taxon>Steinernema</taxon>
    </lineage>
</organism>
<name>A0A4U8UJ66_STECR</name>
<dbReference type="AlphaFoldDB" id="A0A4U8UJ66"/>
<reference evidence="3 4" key="2">
    <citation type="journal article" date="2019" name="G3 (Bethesda)">
        <title>Hybrid Assembly of the Genome of the Entomopathogenic Nematode Steinernema carpocapsae Identifies the X-Chromosome.</title>
        <authorList>
            <person name="Serra L."/>
            <person name="Macchietto M."/>
            <person name="Macias-Munoz A."/>
            <person name="McGill C.J."/>
            <person name="Rodriguez I.M."/>
            <person name="Rodriguez B."/>
            <person name="Murad R."/>
            <person name="Mortazavi A."/>
        </authorList>
    </citation>
    <scope>NUCLEOTIDE SEQUENCE [LARGE SCALE GENOMIC DNA]</scope>
    <source>
        <strain evidence="3 4">ALL</strain>
    </source>
</reference>
<feature type="region of interest" description="Disordered" evidence="1">
    <location>
        <begin position="116"/>
        <end position="157"/>
    </location>
</feature>
<reference evidence="3 4" key="1">
    <citation type="journal article" date="2015" name="Genome Biol.">
        <title>Comparative genomics of Steinernema reveals deeply conserved gene regulatory networks.</title>
        <authorList>
            <person name="Dillman A.R."/>
            <person name="Macchietto M."/>
            <person name="Porter C.F."/>
            <person name="Rogers A."/>
            <person name="Williams B."/>
            <person name="Antoshechkin I."/>
            <person name="Lee M.M."/>
            <person name="Goodwin Z."/>
            <person name="Lu X."/>
            <person name="Lewis E.E."/>
            <person name="Goodrich-Blair H."/>
            <person name="Stock S.P."/>
            <person name="Adams B.J."/>
            <person name="Sternberg P.W."/>
            <person name="Mortazavi A."/>
        </authorList>
    </citation>
    <scope>NUCLEOTIDE SEQUENCE [LARGE SCALE GENOMIC DNA]</scope>
    <source>
        <strain evidence="3 4">ALL</strain>
    </source>
</reference>
<protein>
    <submittedName>
        <fullName evidence="3">Uncharacterized protein</fullName>
    </submittedName>
</protein>
<dbReference type="EMBL" id="AZBU02000001">
    <property type="protein sequence ID" value="TMS32207.1"/>
    <property type="molecule type" value="Genomic_DNA"/>
</dbReference>
<feature type="signal peptide" evidence="2">
    <location>
        <begin position="1"/>
        <end position="16"/>
    </location>
</feature>
<dbReference type="OrthoDB" id="10599460at2759"/>
<dbReference type="Proteomes" id="UP000298663">
    <property type="component" value="Chromosome X"/>
</dbReference>
<evidence type="ECO:0000256" key="1">
    <source>
        <dbReference type="SAM" id="MobiDB-lite"/>
    </source>
</evidence>